<dbReference type="Proteomes" id="UP000644756">
    <property type="component" value="Unassembled WGS sequence"/>
</dbReference>
<organism evidence="1 2">
    <name type="scientific">Paenibacillus abyssi</name>
    <dbReference type="NCBI Taxonomy" id="1340531"/>
    <lineage>
        <taxon>Bacteria</taxon>
        <taxon>Bacillati</taxon>
        <taxon>Bacillota</taxon>
        <taxon>Bacilli</taxon>
        <taxon>Bacillales</taxon>
        <taxon>Paenibacillaceae</taxon>
        <taxon>Paenibacillus</taxon>
    </lineage>
</organism>
<reference evidence="1" key="2">
    <citation type="submission" date="2020-09" db="EMBL/GenBank/DDBJ databases">
        <authorList>
            <person name="Sun Q."/>
            <person name="Zhou Y."/>
        </authorList>
    </citation>
    <scope>NUCLEOTIDE SEQUENCE</scope>
    <source>
        <strain evidence="1">CGMCC 1.12987</strain>
    </source>
</reference>
<sequence>MSLQIMPLDDFMNLETEEQVEKLKRWKMDYTLKDIREVWGFKHSAQYYMLLKKLRIYERVVNKSDKFFPEQMMPSRTGSEPYYGYQTPAAQPAYKFREDHFDYQLNTTLSGPEIADRLERIAYFLRGEHKQVTVRLTLAAESEDGLERDESMAIRTNLKE</sequence>
<gene>
    <name evidence="1" type="ORF">GCM10010916_11240</name>
</gene>
<evidence type="ECO:0000313" key="2">
    <source>
        <dbReference type="Proteomes" id="UP000644756"/>
    </source>
</evidence>
<protein>
    <submittedName>
        <fullName evidence="1">Uncharacterized protein</fullName>
    </submittedName>
</protein>
<proteinExistence type="predicted"/>
<keyword evidence="2" id="KW-1185">Reference proteome</keyword>
<evidence type="ECO:0000313" key="1">
    <source>
        <dbReference type="EMBL" id="GGF95693.1"/>
    </source>
</evidence>
<dbReference type="EMBL" id="BMGR01000003">
    <property type="protein sequence ID" value="GGF95693.1"/>
    <property type="molecule type" value="Genomic_DNA"/>
</dbReference>
<accession>A0A917CRA5</accession>
<dbReference type="AlphaFoldDB" id="A0A917CRA5"/>
<reference evidence="1" key="1">
    <citation type="journal article" date="2014" name="Int. J. Syst. Evol. Microbiol.">
        <title>Complete genome sequence of Corynebacterium casei LMG S-19264T (=DSM 44701T), isolated from a smear-ripened cheese.</title>
        <authorList>
            <consortium name="US DOE Joint Genome Institute (JGI-PGF)"/>
            <person name="Walter F."/>
            <person name="Albersmeier A."/>
            <person name="Kalinowski J."/>
            <person name="Ruckert C."/>
        </authorList>
    </citation>
    <scope>NUCLEOTIDE SEQUENCE</scope>
    <source>
        <strain evidence="1">CGMCC 1.12987</strain>
    </source>
</reference>
<name>A0A917CRA5_9BACL</name>
<dbReference type="RefSeq" id="WP_188529810.1">
    <property type="nucleotide sequence ID" value="NZ_BMGR01000003.1"/>
</dbReference>
<comment type="caution">
    <text evidence="1">The sequence shown here is derived from an EMBL/GenBank/DDBJ whole genome shotgun (WGS) entry which is preliminary data.</text>
</comment>